<dbReference type="SUPFAM" id="SSF46689">
    <property type="entry name" value="Homeodomain-like"/>
    <property type="match status" value="1"/>
</dbReference>
<dbReference type="PANTHER" id="PTHR47506:SF1">
    <property type="entry name" value="HTH-TYPE TRANSCRIPTIONAL REGULATOR YJDC"/>
    <property type="match status" value="1"/>
</dbReference>
<dbReference type="Gene3D" id="1.10.10.60">
    <property type="entry name" value="Homeodomain-like"/>
    <property type="match status" value="1"/>
</dbReference>
<evidence type="ECO:0000256" key="1">
    <source>
        <dbReference type="ARBA" id="ARBA00023015"/>
    </source>
</evidence>
<feature type="DNA-binding region" description="H-T-H motif" evidence="4">
    <location>
        <begin position="29"/>
        <end position="48"/>
    </location>
</feature>
<name>A0A1H3W873_9BACT</name>
<dbReference type="InterPro" id="IPR001647">
    <property type="entry name" value="HTH_TetR"/>
</dbReference>
<keyword evidence="1" id="KW-0805">Transcription regulation</keyword>
<protein>
    <submittedName>
        <fullName evidence="6">Transcriptional regulator, TetR family</fullName>
    </submittedName>
</protein>
<sequence>MARNKEYMREEVLDAATQIFWVKGFKGTAVSDLVAVTGLNKHSMYQEFGNKEGLFRECLDNYVLKINREETNVLSQQPLGLNNIEEFFRRRLDHATSSKSPGCLLINSAIEKELLDEEAFKQVEHYLTLLEESFYQCLLAEQKAGGIPPEKDCRALAFYLLNVTAGMMVMSKTAPDKEKLTTMTTVALAILKN</sequence>
<evidence type="ECO:0000259" key="5">
    <source>
        <dbReference type="PROSITE" id="PS50977"/>
    </source>
</evidence>
<dbReference type="PROSITE" id="PS50977">
    <property type="entry name" value="HTH_TETR_2"/>
    <property type="match status" value="1"/>
</dbReference>
<dbReference type="RefSeq" id="WP_092344412.1">
    <property type="nucleotide sequence ID" value="NZ_FNQN01000001.1"/>
</dbReference>
<keyword evidence="2 4" id="KW-0238">DNA-binding</keyword>
<dbReference type="InterPro" id="IPR036271">
    <property type="entry name" value="Tet_transcr_reg_TetR-rel_C_sf"/>
</dbReference>
<dbReference type="EMBL" id="FNQN01000001">
    <property type="protein sequence ID" value="SDZ83276.1"/>
    <property type="molecule type" value="Genomic_DNA"/>
</dbReference>
<dbReference type="GO" id="GO:0003677">
    <property type="term" value="F:DNA binding"/>
    <property type="evidence" value="ECO:0007669"/>
    <property type="project" value="UniProtKB-UniRule"/>
</dbReference>
<dbReference type="Pfam" id="PF00440">
    <property type="entry name" value="TetR_N"/>
    <property type="match status" value="1"/>
</dbReference>
<evidence type="ECO:0000256" key="4">
    <source>
        <dbReference type="PROSITE-ProRule" id="PRU00335"/>
    </source>
</evidence>
<evidence type="ECO:0000313" key="7">
    <source>
        <dbReference type="Proteomes" id="UP000199409"/>
    </source>
</evidence>
<dbReference type="Proteomes" id="UP000199409">
    <property type="component" value="Unassembled WGS sequence"/>
</dbReference>
<dbReference type="InterPro" id="IPR009057">
    <property type="entry name" value="Homeodomain-like_sf"/>
</dbReference>
<dbReference type="InterPro" id="IPR011075">
    <property type="entry name" value="TetR_C"/>
</dbReference>
<dbReference type="Gene3D" id="1.10.357.10">
    <property type="entry name" value="Tetracycline Repressor, domain 2"/>
    <property type="match status" value="1"/>
</dbReference>
<keyword evidence="7" id="KW-1185">Reference proteome</keyword>
<dbReference type="PRINTS" id="PR00455">
    <property type="entry name" value="HTHTETR"/>
</dbReference>
<accession>A0A1H3W873</accession>
<feature type="domain" description="HTH tetR-type" evidence="5">
    <location>
        <begin position="6"/>
        <end position="66"/>
    </location>
</feature>
<evidence type="ECO:0000256" key="2">
    <source>
        <dbReference type="ARBA" id="ARBA00023125"/>
    </source>
</evidence>
<dbReference type="SUPFAM" id="SSF48498">
    <property type="entry name" value="Tetracyclin repressor-like, C-terminal domain"/>
    <property type="match status" value="1"/>
</dbReference>
<dbReference type="STRING" id="37625.SAMN05660420_00529"/>
<keyword evidence="3" id="KW-0804">Transcription</keyword>
<evidence type="ECO:0000313" key="6">
    <source>
        <dbReference type="EMBL" id="SDZ83276.1"/>
    </source>
</evidence>
<dbReference type="AlphaFoldDB" id="A0A1H3W873"/>
<evidence type="ECO:0000256" key="3">
    <source>
        <dbReference type="ARBA" id="ARBA00023163"/>
    </source>
</evidence>
<gene>
    <name evidence="6" type="ORF">SAMN05660420_00529</name>
</gene>
<dbReference type="OrthoDB" id="9793734at2"/>
<dbReference type="Pfam" id="PF16925">
    <property type="entry name" value="TetR_C_13"/>
    <property type="match status" value="1"/>
</dbReference>
<organism evidence="6 7">
    <name type="scientific">Desulfuromusa kysingii</name>
    <dbReference type="NCBI Taxonomy" id="37625"/>
    <lineage>
        <taxon>Bacteria</taxon>
        <taxon>Pseudomonadati</taxon>
        <taxon>Thermodesulfobacteriota</taxon>
        <taxon>Desulfuromonadia</taxon>
        <taxon>Desulfuromonadales</taxon>
        <taxon>Geopsychrobacteraceae</taxon>
        <taxon>Desulfuromusa</taxon>
    </lineage>
</organism>
<dbReference type="PANTHER" id="PTHR47506">
    <property type="entry name" value="TRANSCRIPTIONAL REGULATORY PROTEIN"/>
    <property type="match status" value="1"/>
</dbReference>
<proteinExistence type="predicted"/>
<reference evidence="6 7" key="1">
    <citation type="submission" date="2016-10" db="EMBL/GenBank/DDBJ databases">
        <authorList>
            <person name="de Groot N.N."/>
        </authorList>
    </citation>
    <scope>NUCLEOTIDE SEQUENCE [LARGE SCALE GENOMIC DNA]</scope>
    <source>
        <strain evidence="6 7">DSM 7343</strain>
    </source>
</reference>